<dbReference type="Gene3D" id="3.30.70.1290">
    <property type="entry name" value="Transposase IS200-like"/>
    <property type="match status" value="1"/>
</dbReference>
<dbReference type="GO" id="GO:0006313">
    <property type="term" value="P:DNA transposition"/>
    <property type="evidence" value="ECO:0007669"/>
    <property type="project" value="InterPro"/>
</dbReference>
<dbReference type="PANTHER" id="PTHR33360">
    <property type="entry name" value="TRANSPOSASE FOR INSERTION SEQUENCE ELEMENT IS200"/>
    <property type="match status" value="1"/>
</dbReference>
<dbReference type="RefSeq" id="WP_136082987.1">
    <property type="nucleotide sequence ID" value="NZ_CAAHFG010000004.1"/>
</dbReference>
<dbReference type="InterPro" id="IPR002686">
    <property type="entry name" value="Transposase_17"/>
</dbReference>
<dbReference type="GO" id="GO:0004803">
    <property type="term" value="F:transposase activity"/>
    <property type="evidence" value="ECO:0007669"/>
    <property type="project" value="InterPro"/>
</dbReference>
<accession>A0A6C2UDS8</accession>
<reference evidence="2 3" key="1">
    <citation type="submission" date="2019-04" db="EMBL/GenBank/DDBJ databases">
        <authorList>
            <person name="Van Vliet M D."/>
        </authorList>
    </citation>
    <scope>NUCLEOTIDE SEQUENCE [LARGE SCALE GENOMIC DNA]</scope>
    <source>
        <strain evidence="2 3">F1</strain>
    </source>
</reference>
<evidence type="ECO:0000313" key="2">
    <source>
        <dbReference type="EMBL" id="VGO17524.1"/>
    </source>
</evidence>
<organism evidence="2 3">
    <name type="scientific">Pontiella desulfatans</name>
    <dbReference type="NCBI Taxonomy" id="2750659"/>
    <lineage>
        <taxon>Bacteria</taxon>
        <taxon>Pseudomonadati</taxon>
        <taxon>Kiritimatiellota</taxon>
        <taxon>Kiritimatiellia</taxon>
        <taxon>Kiritimatiellales</taxon>
        <taxon>Pontiellaceae</taxon>
        <taxon>Pontiella</taxon>
    </lineage>
</organism>
<sequence length="150" mass="17537">MPQSFCQLHAHIVFSTKEREPYLGESIRPKVHAYMAGILNELGCSGILVGGFVDHVHCLCLLNKMETPVKMVQMLKQDSSKFIKTLDDRLHAFGWQNGYGLFSVSPTHVDSVRNYISEQVEHHRVKSFQEEYREFLKRYNVPFDERYVWD</sequence>
<feature type="domain" description="Transposase IS200-like" evidence="1">
    <location>
        <begin position="5"/>
        <end position="119"/>
    </location>
</feature>
<name>A0A6C2UDS8_PONDE</name>
<dbReference type="InterPro" id="IPR036515">
    <property type="entry name" value="Transposase_17_sf"/>
</dbReference>
<dbReference type="GO" id="GO:0003677">
    <property type="term" value="F:DNA binding"/>
    <property type="evidence" value="ECO:0007669"/>
    <property type="project" value="InterPro"/>
</dbReference>
<dbReference type="SUPFAM" id="SSF143422">
    <property type="entry name" value="Transposase IS200-like"/>
    <property type="match status" value="1"/>
</dbReference>
<evidence type="ECO:0000259" key="1">
    <source>
        <dbReference type="SMART" id="SM01321"/>
    </source>
</evidence>
<evidence type="ECO:0000313" key="3">
    <source>
        <dbReference type="Proteomes" id="UP000366872"/>
    </source>
</evidence>
<dbReference type="Pfam" id="PF01797">
    <property type="entry name" value="Y1_Tnp"/>
    <property type="match status" value="1"/>
</dbReference>
<gene>
    <name evidence="2" type="ORF">PDESU_06121</name>
</gene>
<dbReference type="AlphaFoldDB" id="A0A6C2UDS8"/>
<dbReference type="SMART" id="SM01321">
    <property type="entry name" value="Y1_Tnp"/>
    <property type="match status" value="1"/>
</dbReference>
<proteinExistence type="predicted"/>
<protein>
    <recommendedName>
        <fullName evidence="1">Transposase IS200-like domain-containing protein</fullName>
    </recommendedName>
</protein>
<dbReference type="EMBL" id="CAAHFG010000004">
    <property type="protein sequence ID" value="VGO17524.1"/>
    <property type="molecule type" value="Genomic_DNA"/>
</dbReference>
<dbReference type="PANTHER" id="PTHR33360:SF2">
    <property type="entry name" value="TRANSPOSASE FOR INSERTION SEQUENCE ELEMENT IS200"/>
    <property type="match status" value="1"/>
</dbReference>
<keyword evidence="3" id="KW-1185">Reference proteome</keyword>
<dbReference type="Proteomes" id="UP000366872">
    <property type="component" value="Unassembled WGS sequence"/>
</dbReference>